<reference evidence="2 3" key="1">
    <citation type="submission" date="2017-11" db="EMBL/GenBank/DDBJ databases">
        <title>De novo assembly and phasing of dikaryotic genomes from two isolates of Puccinia coronata f. sp. avenae, the causal agent of oat crown rust.</title>
        <authorList>
            <person name="Miller M.E."/>
            <person name="Zhang Y."/>
            <person name="Omidvar V."/>
            <person name="Sperschneider J."/>
            <person name="Schwessinger B."/>
            <person name="Raley C."/>
            <person name="Palmer J.M."/>
            <person name="Garnica D."/>
            <person name="Upadhyaya N."/>
            <person name="Rathjen J."/>
            <person name="Taylor J.M."/>
            <person name="Park R.F."/>
            <person name="Dodds P.N."/>
            <person name="Hirsch C.D."/>
            <person name="Kianian S.F."/>
            <person name="Figueroa M."/>
        </authorList>
    </citation>
    <scope>NUCLEOTIDE SEQUENCE [LARGE SCALE GENOMIC DNA]</scope>
    <source>
        <strain evidence="2">12NC29</strain>
    </source>
</reference>
<dbReference type="PANTHER" id="PTHR15503:SF22">
    <property type="entry name" value="TRANSPOSON TY3-I GAG POLYPROTEIN"/>
    <property type="match status" value="1"/>
</dbReference>
<dbReference type="Proteomes" id="UP000235388">
    <property type="component" value="Unassembled WGS sequence"/>
</dbReference>
<evidence type="ECO:0000313" key="2">
    <source>
        <dbReference type="EMBL" id="PLW36565.1"/>
    </source>
</evidence>
<organism evidence="2 3">
    <name type="scientific">Puccinia coronata f. sp. avenae</name>
    <dbReference type="NCBI Taxonomy" id="200324"/>
    <lineage>
        <taxon>Eukaryota</taxon>
        <taxon>Fungi</taxon>
        <taxon>Dikarya</taxon>
        <taxon>Basidiomycota</taxon>
        <taxon>Pucciniomycotina</taxon>
        <taxon>Pucciniomycetes</taxon>
        <taxon>Pucciniales</taxon>
        <taxon>Pucciniaceae</taxon>
        <taxon>Puccinia</taxon>
    </lineage>
</organism>
<dbReference type="AlphaFoldDB" id="A0A2N5UFN7"/>
<name>A0A2N5UFN7_9BASI</name>
<accession>A0A2N5UFN7</accession>
<comment type="caution">
    <text evidence="2">The sequence shown here is derived from an EMBL/GenBank/DDBJ whole genome shotgun (WGS) entry which is preliminary data.</text>
</comment>
<feature type="compositionally biased region" description="Pro residues" evidence="1">
    <location>
        <begin position="347"/>
        <end position="360"/>
    </location>
</feature>
<dbReference type="PANTHER" id="PTHR15503">
    <property type="entry name" value="LDOC1 RELATED"/>
    <property type="match status" value="1"/>
</dbReference>
<keyword evidence="3" id="KW-1185">Reference proteome</keyword>
<proteinExistence type="predicted"/>
<feature type="region of interest" description="Disordered" evidence="1">
    <location>
        <begin position="334"/>
        <end position="361"/>
    </location>
</feature>
<sequence length="528" mass="59493">MSSPGFFPDSPFIGPIDTRIPLERRVAQLSDQLSTLKINNSNQRVDLDSLFDELKKIKTSFDSLAEDIKDVNSMKTLYSDFVQLKLTFSTEVNRLQLSINGILQSVENNRVAIQQNASQLVELARSPAGATQDVPELQYAQFSGNPKETKRFVYFIREKLQEKGHLFPSEKAKINWIVRHFRNPNGHLGENVPSYNWWMALLFENARAQGLSTDSASTADPYVLEVLSTAKSFLSHLESVFNNKHDVEESKKRLFSFKQGNRTIEEFNALFNSLAYSVDLTEESRCDIYEQALNPKVLKIAVMRNDWKGATKLKEKQILAISAAEAQDKISSIDAGSLPSLHRRPPPPRPNPPPPPPPVRIPDGVVPMDLDNISSDTTFTFPKFRALCVQRGICQRCGQQFDEAHKRARGCVVSDNKHMDIKQKIELFRKWSSNPGQSVSQVDTVHPHLEHNSAPVPLNQVLLDQTPPLSLADRCLEQAIDEMDIESNPICTPLSSFFSILFHSPRPILQALLDRPDYDPEPPSTLPS</sequence>
<dbReference type="EMBL" id="PGCJ01000237">
    <property type="protein sequence ID" value="PLW36565.1"/>
    <property type="molecule type" value="Genomic_DNA"/>
</dbReference>
<dbReference type="InterPro" id="IPR032567">
    <property type="entry name" value="RTL1-rel"/>
</dbReference>
<protein>
    <submittedName>
        <fullName evidence="2">Uncharacterized protein</fullName>
    </submittedName>
</protein>
<dbReference type="OrthoDB" id="2516739at2759"/>
<evidence type="ECO:0000313" key="3">
    <source>
        <dbReference type="Proteomes" id="UP000235388"/>
    </source>
</evidence>
<gene>
    <name evidence="2" type="ORF">PCANC_15493</name>
</gene>
<evidence type="ECO:0000256" key="1">
    <source>
        <dbReference type="SAM" id="MobiDB-lite"/>
    </source>
</evidence>